<dbReference type="InterPro" id="IPR005225">
    <property type="entry name" value="Small_GTP-bd"/>
</dbReference>
<organism evidence="9 10">
    <name type="scientific">Scylla paramamosain</name>
    <name type="common">Mud crab</name>
    <dbReference type="NCBI Taxonomy" id="85552"/>
    <lineage>
        <taxon>Eukaryota</taxon>
        <taxon>Metazoa</taxon>
        <taxon>Ecdysozoa</taxon>
        <taxon>Arthropoda</taxon>
        <taxon>Crustacea</taxon>
        <taxon>Multicrustacea</taxon>
        <taxon>Malacostraca</taxon>
        <taxon>Eumalacostraca</taxon>
        <taxon>Eucarida</taxon>
        <taxon>Decapoda</taxon>
        <taxon>Pleocyemata</taxon>
        <taxon>Brachyura</taxon>
        <taxon>Eubrachyura</taxon>
        <taxon>Portunoidea</taxon>
        <taxon>Portunidae</taxon>
        <taxon>Portuninae</taxon>
        <taxon>Scylla</taxon>
    </lineage>
</organism>
<keyword evidence="8" id="KW-0472">Membrane</keyword>
<keyword evidence="8" id="KW-0812">Transmembrane</keyword>
<evidence type="ECO:0000256" key="5">
    <source>
        <dbReference type="PIRSR" id="PIRSR606689-1"/>
    </source>
</evidence>
<dbReference type="PROSITE" id="PS51417">
    <property type="entry name" value="ARF"/>
    <property type="match status" value="1"/>
</dbReference>
<dbReference type="Pfam" id="PF00025">
    <property type="entry name" value="Arf"/>
    <property type="match status" value="1"/>
</dbReference>
<dbReference type="EMBL" id="JARAKH010000040">
    <property type="protein sequence ID" value="KAK8381552.1"/>
    <property type="molecule type" value="Genomic_DNA"/>
</dbReference>
<dbReference type="SUPFAM" id="SSF52540">
    <property type="entry name" value="P-loop containing nucleoside triphosphate hydrolases"/>
    <property type="match status" value="1"/>
</dbReference>
<evidence type="ECO:0000256" key="8">
    <source>
        <dbReference type="SAM" id="Phobius"/>
    </source>
</evidence>
<proteinExistence type="inferred from homology"/>
<evidence type="ECO:0008006" key="11">
    <source>
        <dbReference type="Google" id="ProtNLM"/>
    </source>
</evidence>
<dbReference type="SMART" id="SM00177">
    <property type="entry name" value="ARF"/>
    <property type="match status" value="1"/>
</dbReference>
<name>A0AAW0T2T8_SCYPA</name>
<keyword evidence="3 5" id="KW-0342">GTP-binding</keyword>
<comment type="similarity">
    <text evidence="7">Belongs to the small GTPase superfamily. Arf family.</text>
</comment>
<keyword evidence="4" id="KW-0449">Lipoprotein</keyword>
<dbReference type="Proteomes" id="UP001487740">
    <property type="component" value="Unassembled WGS sequence"/>
</dbReference>
<dbReference type="GO" id="GO:0051649">
    <property type="term" value="P:establishment of localization in cell"/>
    <property type="evidence" value="ECO:0007669"/>
    <property type="project" value="UniProtKB-ARBA"/>
</dbReference>
<evidence type="ECO:0000313" key="9">
    <source>
        <dbReference type="EMBL" id="KAK8381552.1"/>
    </source>
</evidence>
<evidence type="ECO:0000256" key="4">
    <source>
        <dbReference type="ARBA" id="ARBA00023288"/>
    </source>
</evidence>
<keyword evidence="2 5" id="KW-0547">Nucleotide-binding</keyword>
<sequence>MTSRVRHCVTRQYRLSVILAGSEGGCAALFRLGVTSLLPYLFTMGILIAKLWSLFGNEEHKIVMVGLDNAGKTTILYQLLMNEVVHTSPTIGSNVEEVVWKNLHFIMWDLGGQESLRSAWNTYYTNTEFVILVIDSTDRERLSITREELYKMLAHEELSRAAVLIYANKQDVKGSMSAAEISRLLNLTSVKKHRWQIQGCCALTGEGLYQGLEWIGSTLKSK</sequence>
<feature type="binding site" evidence="5">
    <location>
        <begin position="168"/>
        <end position="171"/>
    </location>
    <ligand>
        <name>GTP</name>
        <dbReference type="ChEBI" id="CHEBI:37565"/>
    </ligand>
</feature>
<dbReference type="AlphaFoldDB" id="A0AAW0T2T8"/>
<feature type="transmembrane region" description="Helical" evidence="8">
    <location>
        <begin position="12"/>
        <end position="31"/>
    </location>
</feature>
<keyword evidence="6" id="KW-0460">Magnesium</keyword>
<dbReference type="PANTHER" id="PTHR11711">
    <property type="entry name" value="ADP RIBOSYLATION FACTOR-RELATED"/>
    <property type="match status" value="1"/>
</dbReference>
<keyword evidence="1" id="KW-0519">Myristate</keyword>
<dbReference type="GO" id="GO:0003924">
    <property type="term" value="F:GTPase activity"/>
    <property type="evidence" value="ECO:0007669"/>
    <property type="project" value="InterPro"/>
</dbReference>
<protein>
    <recommendedName>
        <fullName evidence="11">ADP-ribosylation factor-like protein 5B</fullName>
    </recommendedName>
</protein>
<feature type="binding site" evidence="6">
    <location>
        <position position="90"/>
    </location>
    <ligand>
        <name>Mg(2+)</name>
        <dbReference type="ChEBI" id="CHEBI:18420"/>
    </ligand>
</feature>
<dbReference type="Gene3D" id="3.40.50.300">
    <property type="entry name" value="P-loop containing nucleotide triphosphate hydrolases"/>
    <property type="match status" value="1"/>
</dbReference>
<keyword evidence="8" id="KW-1133">Transmembrane helix</keyword>
<evidence type="ECO:0000256" key="7">
    <source>
        <dbReference type="RuleBase" id="RU003925"/>
    </source>
</evidence>
<dbReference type="GO" id="GO:0016192">
    <property type="term" value="P:vesicle-mediated transport"/>
    <property type="evidence" value="ECO:0007669"/>
    <property type="project" value="UniProtKB-ARBA"/>
</dbReference>
<comment type="caution">
    <text evidence="9">The sequence shown here is derived from an EMBL/GenBank/DDBJ whole genome shotgun (WGS) entry which is preliminary data.</text>
</comment>
<dbReference type="SMART" id="SM00178">
    <property type="entry name" value="SAR"/>
    <property type="match status" value="1"/>
</dbReference>
<evidence type="ECO:0000256" key="6">
    <source>
        <dbReference type="PIRSR" id="PIRSR606689-2"/>
    </source>
</evidence>
<gene>
    <name evidence="9" type="ORF">O3P69_018565</name>
</gene>
<accession>A0AAW0T2T8</accession>
<evidence type="ECO:0000256" key="2">
    <source>
        <dbReference type="ARBA" id="ARBA00022741"/>
    </source>
</evidence>
<evidence type="ECO:0000256" key="1">
    <source>
        <dbReference type="ARBA" id="ARBA00022707"/>
    </source>
</evidence>
<dbReference type="NCBIfam" id="TIGR00231">
    <property type="entry name" value="small_GTP"/>
    <property type="match status" value="1"/>
</dbReference>
<feature type="binding site" evidence="6">
    <location>
        <position position="73"/>
    </location>
    <ligand>
        <name>Mg(2+)</name>
        <dbReference type="ChEBI" id="CHEBI:18420"/>
    </ligand>
</feature>
<feature type="binding site" evidence="5">
    <location>
        <position position="112"/>
    </location>
    <ligand>
        <name>GTP</name>
        <dbReference type="ChEBI" id="CHEBI:37565"/>
    </ligand>
</feature>
<dbReference type="CDD" id="cd04153">
    <property type="entry name" value="Arl5_Arl8"/>
    <property type="match status" value="1"/>
</dbReference>
<dbReference type="GO" id="GO:0046872">
    <property type="term" value="F:metal ion binding"/>
    <property type="evidence" value="ECO:0007669"/>
    <property type="project" value="UniProtKB-KW"/>
</dbReference>
<evidence type="ECO:0000313" key="10">
    <source>
        <dbReference type="Proteomes" id="UP001487740"/>
    </source>
</evidence>
<dbReference type="InterPro" id="IPR024156">
    <property type="entry name" value="Small_GTPase_ARF"/>
</dbReference>
<keyword evidence="10" id="KW-1185">Reference proteome</keyword>
<dbReference type="GO" id="GO:0005525">
    <property type="term" value="F:GTP binding"/>
    <property type="evidence" value="ECO:0007669"/>
    <property type="project" value="UniProtKB-KW"/>
</dbReference>
<reference evidence="9 10" key="1">
    <citation type="submission" date="2023-03" db="EMBL/GenBank/DDBJ databases">
        <title>High-quality genome of Scylla paramamosain provides insights in environmental adaptation.</title>
        <authorList>
            <person name="Zhang L."/>
        </authorList>
    </citation>
    <scope>NUCLEOTIDE SEQUENCE [LARGE SCALE GENOMIC DNA]</scope>
    <source>
        <strain evidence="9">LZ_2023a</strain>
        <tissue evidence="9">Muscle</tissue>
    </source>
</reference>
<dbReference type="InterPro" id="IPR006689">
    <property type="entry name" value="Small_GTPase_ARF/SAR"/>
</dbReference>
<keyword evidence="6" id="KW-0479">Metal-binding</keyword>
<dbReference type="FunFam" id="3.40.50.300:FF:000294">
    <property type="entry name" value="ADP-ribosylation factor-like protein 5A"/>
    <property type="match status" value="1"/>
</dbReference>
<dbReference type="InterPro" id="IPR027417">
    <property type="entry name" value="P-loop_NTPase"/>
</dbReference>
<feature type="binding site" evidence="5">
    <location>
        <begin position="66"/>
        <end position="73"/>
    </location>
    <ligand>
        <name>GTP</name>
        <dbReference type="ChEBI" id="CHEBI:37565"/>
    </ligand>
</feature>
<evidence type="ECO:0000256" key="3">
    <source>
        <dbReference type="ARBA" id="ARBA00023134"/>
    </source>
</evidence>
<dbReference type="PRINTS" id="PR00328">
    <property type="entry name" value="SAR1GTPBP"/>
</dbReference>
<dbReference type="GO" id="GO:1903292">
    <property type="term" value="P:protein localization to Golgi membrane"/>
    <property type="evidence" value="ECO:0007669"/>
    <property type="project" value="UniProtKB-ARBA"/>
</dbReference>